<evidence type="ECO:0000313" key="2">
    <source>
        <dbReference type="EMBL" id="AAY59152.1"/>
    </source>
</evidence>
<reference evidence="2 3" key="1">
    <citation type="journal article" date="2004" name="Proc. Natl. Acad. Sci. U.S.A.">
        <title>Structural flexibility in the Burkholderia mallei genome.</title>
        <authorList>
            <person name="Nierman W.C."/>
            <person name="DeShazer D."/>
            <person name="Kim H.S."/>
            <person name="Tettelin H."/>
            <person name="Nelson K.E."/>
            <person name="Feldblyum T."/>
            <person name="Ulrich R.L."/>
            <person name="Ronning C.M."/>
            <person name="Brinkac L.M."/>
            <person name="Daugherty S.C."/>
            <person name="Davidsen T.D."/>
            <person name="Deboy R.T."/>
            <person name="Dimitrov G."/>
            <person name="Dodson R.J."/>
            <person name="Durkin A.S."/>
            <person name="Gwinn M.L."/>
            <person name="Haft D.H."/>
            <person name="Khouri H."/>
            <person name="Kolonay J.F."/>
            <person name="Madupu R."/>
            <person name="Mohammoud Y."/>
            <person name="Nelson W.C."/>
            <person name="Radune D."/>
            <person name="Romero C.M."/>
            <person name="Sarria S."/>
            <person name="Selengut J."/>
            <person name="Shamblin C."/>
            <person name="Sullivan S.A."/>
            <person name="White O."/>
            <person name="Yu Y."/>
            <person name="Zafar N."/>
            <person name="Zhou L."/>
            <person name="Fraser C.M."/>
        </authorList>
    </citation>
    <scope>NUCLEOTIDE SEQUENCE [LARGE SCALE GENOMIC DNA]</scope>
    <source>
        <strain evidence="2 3">ATCC 23344</strain>
    </source>
</reference>
<dbReference type="EMBL" id="CP000011">
    <property type="protein sequence ID" value="AAY59152.1"/>
    <property type="molecule type" value="Genomic_DNA"/>
</dbReference>
<gene>
    <name evidence="2" type="ordered locus">BMAA0967</name>
</gene>
<feature type="region of interest" description="Disordered" evidence="1">
    <location>
        <begin position="61"/>
        <end position="91"/>
    </location>
</feature>
<evidence type="ECO:0000256" key="1">
    <source>
        <dbReference type="SAM" id="MobiDB-lite"/>
    </source>
</evidence>
<feature type="compositionally biased region" description="Basic residues" evidence="1">
    <location>
        <begin position="8"/>
        <end position="19"/>
    </location>
</feature>
<protein>
    <submittedName>
        <fullName evidence="2">Uncharacterized protein</fullName>
    </submittedName>
</protein>
<proteinExistence type="predicted"/>
<feature type="region of interest" description="Disordered" evidence="1">
    <location>
        <begin position="1"/>
        <end position="33"/>
    </location>
</feature>
<dbReference type="HOGENOM" id="CLU_2045299_0_0_4"/>
<dbReference type="Proteomes" id="UP000006693">
    <property type="component" value="Chromosome 2"/>
</dbReference>
<accession>A0A0H2XES9</accession>
<name>A0A0H2XES9_BURMA</name>
<dbReference type="AlphaFoldDB" id="A0A0H2XES9"/>
<organism evidence="2 3">
    <name type="scientific">Burkholderia mallei (strain ATCC 23344)</name>
    <dbReference type="NCBI Taxonomy" id="243160"/>
    <lineage>
        <taxon>Bacteria</taxon>
        <taxon>Pseudomonadati</taxon>
        <taxon>Pseudomonadota</taxon>
        <taxon>Betaproteobacteria</taxon>
        <taxon>Burkholderiales</taxon>
        <taxon>Burkholderiaceae</taxon>
        <taxon>Burkholderia</taxon>
        <taxon>pseudomallei group</taxon>
    </lineage>
</organism>
<evidence type="ECO:0000313" key="3">
    <source>
        <dbReference type="Proteomes" id="UP000006693"/>
    </source>
</evidence>
<sequence length="120" mass="13042">MTGDARRHVAGRTVRRSCRRVPASRERGGGRHARAWRATACAARATRSSRAVLLIRTAWRRGAPLGGAKPPRRQAVKPSSRQVVRSSGRRVVGAASRHIVESLHRSAATLPDQAAKPLSR</sequence>
<keyword evidence="3" id="KW-1185">Reference proteome</keyword>
<dbReference type="KEGG" id="bma:BMAA0967"/>
<feature type="compositionally biased region" description="Low complexity" evidence="1">
    <location>
        <begin position="79"/>
        <end position="91"/>
    </location>
</feature>